<evidence type="ECO:0000313" key="3">
    <source>
        <dbReference type="EMBL" id="VGO13026.1"/>
    </source>
</evidence>
<keyword evidence="4" id="KW-1185">Reference proteome</keyword>
<dbReference type="EMBL" id="CAAHFG010000001">
    <property type="protein sequence ID" value="VGO13026.1"/>
    <property type="molecule type" value="Genomic_DNA"/>
</dbReference>
<feature type="chain" id="PRO_5025534373" evidence="2">
    <location>
        <begin position="22"/>
        <end position="236"/>
    </location>
</feature>
<gene>
    <name evidence="3" type="ORF">PDESU_01580</name>
</gene>
<evidence type="ECO:0000256" key="2">
    <source>
        <dbReference type="SAM" id="SignalP"/>
    </source>
</evidence>
<feature type="region of interest" description="Disordered" evidence="1">
    <location>
        <begin position="217"/>
        <end position="236"/>
    </location>
</feature>
<feature type="signal peptide" evidence="2">
    <location>
        <begin position="1"/>
        <end position="21"/>
    </location>
</feature>
<evidence type="ECO:0000256" key="1">
    <source>
        <dbReference type="SAM" id="MobiDB-lite"/>
    </source>
</evidence>
<keyword evidence="2" id="KW-0732">Signal</keyword>
<organism evidence="3 4">
    <name type="scientific">Pontiella desulfatans</name>
    <dbReference type="NCBI Taxonomy" id="2750659"/>
    <lineage>
        <taxon>Bacteria</taxon>
        <taxon>Pseudomonadati</taxon>
        <taxon>Kiritimatiellota</taxon>
        <taxon>Kiritimatiellia</taxon>
        <taxon>Kiritimatiellales</taxon>
        <taxon>Pontiellaceae</taxon>
        <taxon>Pontiella</taxon>
    </lineage>
</organism>
<dbReference type="RefSeq" id="WP_136078644.1">
    <property type="nucleotide sequence ID" value="NZ_CAAHFG010000001.1"/>
</dbReference>
<name>A0A6C2U0V6_PONDE</name>
<sequence>MRILFGFAVVAILGGALHAAATNTKDAASKPPVDIRTRARLLGYLYAEGSCANPLGRGDEFAIGVSGSQNARALWCARQMEEKGLLKIVSVSGKRIVLKDLPWEIPYAPVSWNTNIHMTFNEGLPHDPEHPARWAPEVYNSQFIAAIIEGEGSVGGLIADQSGWGEQPVHITELCDLLNDPVYACSAYLTRKGRDVRIPAEKFSVVRAFEYVSTGRVPGGPEGLEKEPTPPKYATP</sequence>
<dbReference type="Proteomes" id="UP000366872">
    <property type="component" value="Unassembled WGS sequence"/>
</dbReference>
<evidence type="ECO:0000313" key="4">
    <source>
        <dbReference type="Proteomes" id="UP000366872"/>
    </source>
</evidence>
<reference evidence="3 4" key="1">
    <citation type="submission" date="2019-04" db="EMBL/GenBank/DDBJ databases">
        <authorList>
            <person name="Van Vliet M D."/>
        </authorList>
    </citation>
    <scope>NUCLEOTIDE SEQUENCE [LARGE SCALE GENOMIC DNA]</scope>
    <source>
        <strain evidence="3 4">F1</strain>
    </source>
</reference>
<proteinExistence type="predicted"/>
<dbReference type="AlphaFoldDB" id="A0A6C2U0V6"/>
<protein>
    <submittedName>
        <fullName evidence="3">Uncharacterized protein</fullName>
    </submittedName>
</protein>
<accession>A0A6C2U0V6</accession>